<dbReference type="AlphaFoldDB" id="A0A315ZSJ6"/>
<dbReference type="EMBL" id="UHJJ01000013">
    <property type="protein sequence ID" value="SUQ15545.1"/>
    <property type="molecule type" value="Genomic_DNA"/>
</dbReference>
<proteinExistence type="predicted"/>
<evidence type="ECO:0000313" key="2">
    <source>
        <dbReference type="Proteomes" id="UP000254051"/>
    </source>
</evidence>
<name>A0A315ZSJ6_9FIRM</name>
<gene>
    <name evidence="1" type="ORF">SAMN05216529_11390</name>
</gene>
<accession>A0A315ZSJ6</accession>
<dbReference type="Proteomes" id="UP000254051">
    <property type="component" value="Unassembled WGS sequence"/>
</dbReference>
<dbReference type="RefSeq" id="WP_109713473.1">
    <property type="nucleotide sequence ID" value="NZ_QGDS01000013.1"/>
</dbReference>
<protein>
    <submittedName>
        <fullName evidence="1">Uncharacterized protein</fullName>
    </submittedName>
</protein>
<reference evidence="2" key="1">
    <citation type="submission" date="2017-07" db="EMBL/GenBank/DDBJ databases">
        <authorList>
            <person name="Varghese N."/>
            <person name="Submissions S."/>
        </authorList>
    </citation>
    <scope>NUCLEOTIDE SEQUENCE [LARGE SCALE GENOMIC DNA]</scope>
    <source>
        <strain evidence="2">NLAE-zl-C134</strain>
    </source>
</reference>
<evidence type="ECO:0000313" key="1">
    <source>
        <dbReference type="EMBL" id="SUQ15545.1"/>
    </source>
</evidence>
<sequence>METELLSKTECFEEHCILKERLKAQNISFREKIKGNDSILDLAGKFLVFGRPSLGMPKERQNFYCIYVSPEQLELAKKLL</sequence>
<organism evidence="1 2">
    <name type="scientific">Faecalicatena contorta</name>
    <dbReference type="NCBI Taxonomy" id="39482"/>
    <lineage>
        <taxon>Bacteria</taxon>
        <taxon>Bacillati</taxon>
        <taxon>Bacillota</taxon>
        <taxon>Clostridia</taxon>
        <taxon>Lachnospirales</taxon>
        <taxon>Lachnospiraceae</taxon>
        <taxon>Faecalicatena</taxon>
    </lineage>
</organism>
<keyword evidence="2" id="KW-1185">Reference proteome</keyword>